<evidence type="ECO:0000256" key="5">
    <source>
        <dbReference type="ARBA" id="ARBA00038359"/>
    </source>
</evidence>
<feature type="transmembrane region" description="Helical" evidence="7">
    <location>
        <begin position="286"/>
        <end position="306"/>
    </location>
</feature>
<proteinExistence type="inferred from homology"/>
<dbReference type="Pfam" id="PF20684">
    <property type="entry name" value="Fung_rhodopsin"/>
    <property type="match status" value="1"/>
</dbReference>
<evidence type="ECO:0000256" key="2">
    <source>
        <dbReference type="ARBA" id="ARBA00022692"/>
    </source>
</evidence>
<dbReference type="EnsemblFungi" id="EJT69553">
    <property type="protein sequence ID" value="EJT69553"/>
    <property type="gene ID" value="GGTG_13171"/>
</dbReference>
<dbReference type="STRING" id="644352.J3PI41"/>
<dbReference type="InterPro" id="IPR052337">
    <property type="entry name" value="SAT4-like"/>
</dbReference>
<keyword evidence="2 7" id="KW-0812">Transmembrane</keyword>
<evidence type="ECO:0000256" key="6">
    <source>
        <dbReference type="SAM" id="MobiDB-lite"/>
    </source>
</evidence>
<feature type="transmembrane region" description="Helical" evidence="7">
    <location>
        <begin position="196"/>
        <end position="217"/>
    </location>
</feature>
<keyword evidence="4 7" id="KW-0472">Membrane</keyword>
<dbReference type="RefSeq" id="XP_009229338.1">
    <property type="nucleotide sequence ID" value="XM_009231074.1"/>
</dbReference>
<feature type="transmembrane region" description="Helical" evidence="7">
    <location>
        <begin position="126"/>
        <end position="144"/>
    </location>
</feature>
<feature type="transmembrane region" description="Helical" evidence="7">
    <location>
        <begin position="88"/>
        <end position="106"/>
    </location>
</feature>
<dbReference type="AlphaFoldDB" id="J3PI41"/>
<feature type="region of interest" description="Disordered" evidence="6">
    <location>
        <begin position="399"/>
        <end position="478"/>
    </location>
</feature>
<reference evidence="9" key="3">
    <citation type="submission" date="2010-09" db="EMBL/GenBank/DDBJ databases">
        <title>Annotation of Gaeumannomyces graminis var. tritici R3-111a-1.</title>
        <authorList>
            <consortium name="The Broad Institute Genome Sequencing Platform"/>
            <person name="Ma L.-J."/>
            <person name="Dead R."/>
            <person name="Young S.K."/>
            <person name="Zeng Q."/>
            <person name="Gargeya S."/>
            <person name="Fitzgerald M."/>
            <person name="Haas B."/>
            <person name="Abouelleil A."/>
            <person name="Alvarado L."/>
            <person name="Arachchi H.M."/>
            <person name="Berlin A."/>
            <person name="Brown A."/>
            <person name="Chapman S.B."/>
            <person name="Chen Z."/>
            <person name="Dunbar C."/>
            <person name="Freedman E."/>
            <person name="Gearin G."/>
            <person name="Gellesch M."/>
            <person name="Goldberg J."/>
            <person name="Griggs A."/>
            <person name="Gujja S."/>
            <person name="Heiman D."/>
            <person name="Howarth C."/>
            <person name="Larson L."/>
            <person name="Lui A."/>
            <person name="MacDonald P.J.P."/>
            <person name="Mehta T."/>
            <person name="Montmayeur A."/>
            <person name="Murphy C."/>
            <person name="Neiman D."/>
            <person name="Pearson M."/>
            <person name="Priest M."/>
            <person name="Roberts A."/>
            <person name="Saif S."/>
            <person name="Shea T."/>
            <person name="Shenoy N."/>
            <person name="Sisk P."/>
            <person name="Stolte C."/>
            <person name="Sykes S."/>
            <person name="Yandava C."/>
            <person name="Wortman J."/>
            <person name="Nusbaum C."/>
            <person name="Birren B."/>
        </authorList>
    </citation>
    <scope>NUCLEOTIDE SEQUENCE</scope>
    <source>
        <strain evidence="9">R3-111a-1</strain>
    </source>
</reference>
<sequence length="478" mass="51537">MAVLPFSPPPPPPLPHTAPPPPRTPVPLAPLAPLVPVQYAQPMQPMQPVQSFQPMAAAPSSSLLYPEGDVFDSLDLNEGGGGPSVEKALWLLVGLSAIFLALRLYCKQRYPNSRLRWEDAVLVTSWVMLVADASIVTFLIVSGFSSPGFAVTRANITTISVAGLASVTAGIVGQAWSKTSFAMTLLRMSQGWMAAFIWFAIVSMNVLFGVSATLFWVGCSPAEKRWSPFVPGDCDPDTSVRAAVFGFYVSVYSGLVDIILALLPWPILLKLRASANGLELSIKEKIGVALAMSMGIVAGAMAFVKASYFRVLEHPSIDLTDGSGDLASWAAAETAVTIMASSIPVLRVLIRDLAAREAARLQARLARRKAAIAKPIPIVNRRLWKDQVSLSSRPADLEPILLRKPGSKGDEDEDESGDEGRRRQTKGGTQERRVGWADSLAVDIPRSPDGSYGPWSPGSPRSPRGLHSPRRIGEVWRQ</sequence>
<comment type="similarity">
    <text evidence="5">Belongs to the SAT4 family.</text>
</comment>
<feature type="transmembrane region" description="Helical" evidence="7">
    <location>
        <begin position="245"/>
        <end position="265"/>
    </location>
</feature>
<keyword evidence="11" id="KW-1185">Reference proteome</keyword>
<organism evidence="9">
    <name type="scientific">Gaeumannomyces tritici (strain R3-111a-1)</name>
    <name type="common">Wheat and barley take-all root rot fungus</name>
    <name type="synonym">Gaeumannomyces graminis var. tritici</name>
    <dbReference type="NCBI Taxonomy" id="644352"/>
    <lineage>
        <taxon>Eukaryota</taxon>
        <taxon>Fungi</taxon>
        <taxon>Dikarya</taxon>
        <taxon>Ascomycota</taxon>
        <taxon>Pezizomycotina</taxon>
        <taxon>Sordariomycetes</taxon>
        <taxon>Sordariomycetidae</taxon>
        <taxon>Magnaporthales</taxon>
        <taxon>Magnaporthaceae</taxon>
        <taxon>Gaeumannomyces</taxon>
    </lineage>
</organism>
<feature type="transmembrane region" description="Helical" evidence="7">
    <location>
        <begin position="326"/>
        <end position="350"/>
    </location>
</feature>
<gene>
    <name evidence="10" type="primary">20353629</name>
    <name evidence="9" type="ORF">GGTG_13171</name>
</gene>
<evidence type="ECO:0000256" key="3">
    <source>
        <dbReference type="ARBA" id="ARBA00022989"/>
    </source>
</evidence>
<comment type="subcellular location">
    <subcellularLocation>
        <location evidence="1">Membrane</location>
        <topology evidence="1">Multi-pass membrane protein</topology>
    </subcellularLocation>
</comment>
<dbReference type="Proteomes" id="UP000006039">
    <property type="component" value="Unassembled WGS sequence"/>
</dbReference>
<dbReference type="OrthoDB" id="5417887at2759"/>
<reference evidence="9" key="2">
    <citation type="submission" date="2010-07" db="EMBL/GenBank/DDBJ databases">
        <authorList>
            <consortium name="The Broad Institute Genome Sequencing Platform"/>
            <consortium name="Broad Institute Genome Sequencing Center for Infectious Disease"/>
            <person name="Ma L.-J."/>
            <person name="Dead R."/>
            <person name="Young S."/>
            <person name="Zeng Q."/>
            <person name="Koehrsen M."/>
            <person name="Alvarado L."/>
            <person name="Berlin A."/>
            <person name="Chapman S.B."/>
            <person name="Chen Z."/>
            <person name="Freedman E."/>
            <person name="Gellesch M."/>
            <person name="Goldberg J."/>
            <person name="Griggs A."/>
            <person name="Gujja S."/>
            <person name="Heilman E.R."/>
            <person name="Heiman D."/>
            <person name="Hepburn T."/>
            <person name="Howarth C."/>
            <person name="Jen D."/>
            <person name="Larson L."/>
            <person name="Mehta T."/>
            <person name="Neiman D."/>
            <person name="Pearson M."/>
            <person name="Roberts A."/>
            <person name="Saif S."/>
            <person name="Shea T."/>
            <person name="Shenoy N."/>
            <person name="Sisk P."/>
            <person name="Stolte C."/>
            <person name="Sykes S."/>
            <person name="Walk T."/>
            <person name="White J."/>
            <person name="Yandava C."/>
            <person name="Haas B."/>
            <person name="Nusbaum C."/>
            <person name="Birren B."/>
        </authorList>
    </citation>
    <scope>NUCLEOTIDE SEQUENCE</scope>
    <source>
        <strain evidence="9">R3-111a-1</strain>
    </source>
</reference>
<evidence type="ECO:0000256" key="1">
    <source>
        <dbReference type="ARBA" id="ARBA00004141"/>
    </source>
</evidence>
<evidence type="ECO:0000256" key="4">
    <source>
        <dbReference type="ARBA" id="ARBA00023136"/>
    </source>
</evidence>
<feature type="region of interest" description="Disordered" evidence="6">
    <location>
        <begin position="1"/>
        <end position="27"/>
    </location>
</feature>
<dbReference type="PANTHER" id="PTHR33048">
    <property type="entry name" value="PTH11-LIKE INTEGRAL MEMBRANE PROTEIN (AFU_ORTHOLOGUE AFUA_5G11245)"/>
    <property type="match status" value="1"/>
</dbReference>
<reference evidence="10" key="4">
    <citation type="journal article" date="2015" name="G3 (Bethesda)">
        <title>Genome sequences of three phytopathogenic species of the Magnaporthaceae family of fungi.</title>
        <authorList>
            <person name="Okagaki L.H."/>
            <person name="Nunes C.C."/>
            <person name="Sailsbery J."/>
            <person name="Clay B."/>
            <person name="Brown D."/>
            <person name="John T."/>
            <person name="Oh Y."/>
            <person name="Young N."/>
            <person name="Fitzgerald M."/>
            <person name="Haas B.J."/>
            <person name="Zeng Q."/>
            <person name="Young S."/>
            <person name="Adiconis X."/>
            <person name="Fan L."/>
            <person name="Levin J.Z."/>
            <person name="Mitchell T.K."/>
            <person name="Okubara P.A."/>
            <person name="Farman M.L."/>
            <person name="Kohn L.M."/>
            <person name="Birren B."/>
            <person name="Ma L.-J."/>
            <person name="Dean R.A."/>
        </authorList>
    </citation>
    <scope>NUCLEOTIDE SEQUENCE</scope>
    <source>
        <strain evidence="10">R3-111a-1</strain>
    </source>
</reference>
<reference evidence="10" key="5">
    <citation type="submission" date="2018-04" db="UniProtKB">
        <authorList>
            <consortium name="EnsemblFungi"/>
        </authorList>
    </citation>
    <scope>IDENTIFICATION</scope>
    <source>
        <strain evidence="10">R3-111a-1</strain>
    </source>
</reference>
<dbReference type="HOGENOM" id="CLU_028200_3_0_1"/>
<dbReference type="eggNOG" id="ENOG502RM9F">
    <property type="taxonomic scope" value="Eukaryota"/>
</dbReference>
<keyword evidence="3 7" id="KW-1133">Transmembrane helix</keyword>
<reference evidence="11" key="1">
    <citation type="submission" date="2010-07" db="EMBL/GenBank/DDBJ databases">
        <title>The genome sequence of Gaeumannomyces graminis var. tritici strain R3-111a-1.</title>
        <authorList>
            <consortium name="The Broad Institute Genome Sequencing Platform"/>
            <person name="Ma L.-J."/>
            <person name="Dead R."/>
            <person name="Young S."/>
            <person name="Zeng Q."/>
            <person name="Koehrsen M."/>
            <person name="Alvarado L."/>
            <person name="Berlin A."/>
            <person name="Chapman S.B."/>
            <person name="Chen Z."/>
            <person name="Freedman E."/>
            <person name="Gellesch M."/>
            <person name="Goldberg J."/>
            <person name="Griggs A."/>
            <person name="Gujja S."/>
            <person name="Heilman E.R."/>
            <person name="Heiman D."/>
            <person name="Hepburn T."/>
            <person name="Howarth C."/>
            <person name="Jen D."/>
            <person name="Larson L."/>
            <person name="Mehta T."/>
            <person name="Neiman D."/>
            <person name="Pearson M."/>
            <person name="Roberts A."/>
            <person name="Saif S."/>
            <person name="Shea T."/>
            <person name="Shenoy N."/>
            <person name="Sisk P."/>
            <person name="Stolte C."/>
            <person name="Sykes S."/>
            <person name="Walk T."/>
            <person name="White J."/>
            <person name="Yandava C."/>
            <person name="Haas B."/>
            <person name="Nusbaum C."/>
            <person name="Birren B."/>
        </authorList>
    </citation>
    <scope>NUCLEOTIDE SEQUENCE [LARGE SCALE GENOMIC DNA]</scope>
    <source>
        <strain evidence="11">R3-111a-1</strain>
    </source>
</reference>
<evidence type="ECO:0000256" key="7">
    <source>
        <dbReference type="SAM" id="Phobius"/>
    </source>
</evidence>
<dbReference type="InterPro" id="IPR049326">
    <property type="entry name" value="Rhodopsin_dom_fungi"/>
</dbReference>
<feature type="transmembrane region" description="Helical" evidence="7">
    <location>
        <begin position="156"/>
        <end position="176"/>
    </location>
</feature>
<name>J3PI41_GAET3</name>
<protein>
    <recommendedName>
        <fullName evidence="8">Rhodopsin domain-containing protein</fullName>
    </recommendedName>
</protein>
<feature type="compositionally biased region" description="Low complexity" evidence="6">
    <location>
        <begin position="447"/>
        <end position="466"/>
    </location>
</feature>
<dbReference type="PANTHER" id="PTHR33048:SF42">
    <property type="entry name" value="INTEGRAL MEMBRANE PROTEIN"/>
    <property type="match status" value="1"/>
</dbReference>
<dbReference type="EMBL" id="GL385404">
    <property type="protein sequence ID" value="EJT69553.1"/>
    <property type="molecule type" value="Genomic_DNA"/>
</dbReference>
<accession>J3PI41</accession>
<evidence type="ECO:0000313" key="10">
    <source>
        <dbReference type="EnsemblFungi" id="EJT69553"/>
    </source>
</evidence>
<dbReference type="GO" id="GO:0016020">
    <property type="term" value="C:membrane"/>
    <property type="evidence" value="ECO:0007669"/>
    <property type="project" value="UniProtKB-SubCell"/>
</dbReference>
<evidence type="ECO:0000313" key="11">
    <source>
        <dbReference type="Proteomes" id="UP000006039"/>
    </source>
</evidence>
<feature type="domain" description="Rhodopsin" evidence="8">
    <location>
        <begin position="103"/>
        <end position="351"/>
    </location>
</feature>
<dbReference type="GeneID" id="20353629"/>
<dbReference type="VEuPathDB" id="FungiDB:GGTG_13171"/>
<evidence type="ECO:0000313" key="9">
    <source>
        <dbReference type="EMBL" id="EJT69553.1"/>
    </source>
</evidence>
<evidence type="ECO:0000259" key="8">
    <source>
        <dbReference type="Pfam" id="PF20684"/>
    </source>
</evidence>